<sequence>MTAIQKLFYIPLVTIYILTFVITVLMIGLQIHGGFNINETVLSTLIGASLVESVVAFLFVVKKIDSSEKIEKVNHNGQAIEISEITNDIASMSLKLKNSEFSPDLILCFHRSAAIISGIMSTRGDISVRNLVCLGRESVPTDRGREYQIGKSAELTENVKNKKILVIFFLLDSGGSLKDIEEILALSGIPKGNVRYAALWGSARAKQKFDHVIFGSNKNRSQDDLERLPWITSGYDQH</sequence>
<dbReference type="InterPro" id="IPR029057">
    <property type="entry name" value="PRTase-like"/>
</dbReference>
<dbReference type="AlphaFoldDB" id="A0AB32ZYV5"/>
<evidence type="ECO:0000313" key="2">
    <source>
        <dbReference type="EMBL" id="AFT74524.1"/>
    </source>
</evidence>
<name>A0AB32ZYV5_ALTME</name>
<dbReference type="RefSeq" id="WP_014976492.1">
    <property type="nucleotide sequence ID" value="NC_018678.1"/>
</dbReference>
<proteinExistence type="predicted"/>
<dbReference type="KEGG" id="amg:AMEC673_09150"/>
<dbReference type="Proteomes" id="UP000006296">
    <property type="component" value="Chromosome"/>
</dbReference>
<dbReference type="SUPFAM" id="SSF53271">
    <property type="entry name" value="PRTase-like"/>
    <property type="match status" value="1"/>
</dbReference>
<gene>
    <name evidence="2" type="ordered locus">AMEC673_09150</name>
</gene>
<evidence type="ECO:0000256" key="1">
    <source>
        <dbReference type="SAM" id="Phobius"/>
    </source>
</evidence>
<keyword evidence="1" id="KW-0812">Transmembrane</keyword>
<dbReference type="Gene3D" id="3.40.50.2020">
    <property type="match status" value="1"/>
</dbReference>
<keyword evidence="1" id="KW-0472">Membrane</keyword>
<accession>A0AB32ZYV5</accession>
<feature type="transmembrane region" description="Helical" evidence="1">
    <location>
        <begin position="7"/>
        <end position="29"/>
    </location>
</feature>
<protein>
    <submittedName>
        <fullName evidence="2">Uncharacterized protein</fullName>
    </submittedName>
</protein>
<evidence type="ECO:0000313" key="3">
    <source>
        <dbReference type="Proteomes" id="UP000006296"/>
    </source>
</evidence>
<keyword evidence="1" id="KW-1133">Transmembrane helix</keyword>
<dbReference type="EMBL" id="CP003844">
    <property type="protein sequence ID" value="AFT74524.1"/>
    <property type="molecule type" value="Genomic_DNA"/>
</dbReference>
<feature type="transmembrane region" description="Helical" evidence="1">
    <location>
        <begin position="41"/>
        <end position="61"/>
    </location>
</feature>
<reference evidence="3" key="1">
    <citation type="journal article" date="2012" name="Sci. Rep.">
        <title>Genomes of surface isolates of Alteromonas macleodii: the life of a widespread marine opportunistic copiotroph.</title>
        <authorList>
            <person name="Lopez-Perez M."/>
            <person name="Gonzaga A."/>
            <person name="Martin-Cuadrado A.B."/>
            <person name="Onyshchenko O."/>
            <person name="Ghavidel A."/>
            <person name="Ghai R."/>
            <person name="Rodriguez-Valera F."/>
        </authorList>
    </citation>
    <scope>NUCLEOTIDE SEQUENCE [LARGE SCALE GENOMIC DNA]</scope>
    <source>
        <strain evidence="3">English Channel 673</strain>
    </source>
</reference>
<organism evidence="2 3">
    <name type="scientific">Alteromonas macleodii (strain English Channel 673)</name>
    <dbReference type="NCBI Taxonomy" id="1004788"/>
    <lineage>
        <taxon>Bacteria</taxon>
        <taxon>Pseudomonadati</taxon>
        <taxon>Pseudomonadota</taxon>
        <taxon>Gammaproteobacteria</taxon>
        <taxon>Alteromonadales</taxon>
        <taxon>Alteromonadaceae</taxon>
        <taxon>Alteromonas/Salinimonas group</taxon>
        <taxon>Alteromonas</taxon>
    </lineage>
</organism>